<dbReference type="PANTHER" id="PTHR30040">
    <property type="entry name" value="THIAMINE BIOSYNTHESIS LIPOPROTEIN APBE"/>
    <property type="match status" value="1"/>
</dbReference>
<dbReference type="PROSITE" id="PS51257">
    <property type="entry name" value="PROKAR_LIPOPROTEIN"/>
    <property type="match status" value="1"/>
</dbReference>
<dbReference type="FunFam" id="3.10.520.10:FF:000001">
    <property type="entry name" value="FAD:protein FMN transferase"/>
    <property type="match status" value="1"/>
</dbReference>
<organism evidence="21 22">
    <name type="scientific">Tropicimonas isoalkanivorans</name>
    <dbReference type="NCBI Taxonomy" id="441112"/>
    <lineage>
        <taxon>Bacteria</taxon>
        <taxon>Pseudomonadati</taxon>
        <taxon>Pseudomonadota</taxon>
        <taxon>Alphaproteobacteria</taxon>
        <taxon>Rhodobacterales</taxon>
        <taxon>Roseobacteraceae</taxon>
        <taxon>Tropicimonas</taxon>
    </lineage>
</organism>
<evidence type="ECO:0000256" key="10">
    <source>
        <dbReference type="ARBA" id="ARBA00022827"/>
    </source>
</evidence>
<dbReference type="GO" id="GO:0005886">
    <property type="term" value="C:plasma membrane"/>
    <property type="evidence" value="ECO:0007669"/>
    <property type="project" value="UniProtKB-SubCell"/>
</dbReference>
<dbReference type="InterPro" id="IPR003374">
    <property type="entry name" value="ApbE-like_sf"/>
</dbReference>
<dbReference type="RefSeq" id="WP_093358876.1">
    <property type="nucleotide sequence ID" value="NZ_FOLG01000001.1"/>
</dbReference>
<keyword evidence="4" id="KW-1003">Cell membrane</keyword>
<evidence type="ECO:0000313" key="22">
    <source>
        <dbReference type="Proteomes" id="UP000198728"/>
    </source>
</evidence>
<accession>A0A1I1DMZ7</accession>
<comment type="catalytic activity">
    <reaction evidence="16 18 20">
        <text>L-threonyl-[protein] + FAD = FMN-L-threonyl-[protein] + AMP + H(+)</text>
        <dbReference type="Rhea" id="RHEA:36847"/>
        <dbReference type="Rhea" id="RHEA-COMP:11060"/>
        <dbReference type="Rhea" id="RHEA-COMP:11061"/>
        <dbReference type="ChEBI" id="CHEBI:15378"/>
        <dbReference type="ChEBI" id="CHEBI:30013"/>
        <dbReference type="ChEBI" id="CHEBI:57692"/>
        <dbReference type="ChEBI" id="CHEBI:74257"/>
        <dbReference type="ChEBI" id="CHEBI:456215"/>
        <dbReference type="EC" id="2.7.1.180"/>
    </reaction>
</comment>
<keyword evidence="8 18" id="KW-0479">Metal-binding</keyword>
<keyword evidence="12" id="KW-0472">Membrane</keyword>
<evidence type="ECO:0000256" key="16">
    <source>
        <dbReference type="ARBA" id="ARBA00048540"/>
    </source>
</evidence>
<keyword evidence="13" id="KW-0564">Palmitate</keyword>
<dbReference type="Gene3D" id="3.10.520.10">
    <property type="entry name" value="ApbE-like domains"/>
    <property type="match status" value="1"/>
</dbReference>
<evidence type="ECO:0000256" key="20">
    <source>
        <dbReference type="RuleBase" id="RU363002"/>
    </source>
</evidence>
<dbReference type="OrthoDB" id="9778595at2"/>
<comment type="similarity">
    <text evidence="1 18 20">Belongs to the ApbE family.</text>
</comment>
<dbReference type="PANTHER" id="PTHR30040:SF2">
    <property type="entry name" value="FAD:PROTEIN FMN TRANSFERASE"/>
    <property type="match status" value="1"/>
</dbReference>
<gene>
    <name evidence="21" type="ORF">SAMN04488094_101367</name>
</gene>
<dbReference type="GO" id="GO:0046872">
    <property type="term" value="F:metal ion binding"/>
    <property type="evidence" value="ECO:0007669"/>
    <property type="project" value="UniProtKB-UniRule"/>
</dbReference>
<comment type="function">
    <text evidence="20">Flavin transferase that catalyzes the transfer of the FMN moiety of FAD and its covalent binding to the hydroxyl group of a threonine residue in a target flavoprotein.</text>
</comment>
<comment type="subcellular location">
    <subcellularLocation>
        <location evidence="17 20">Cell inner membrane</location>
        <topology evidence="17 20">Lipid-anchor</topology>
        <orientation evidence="17 20">Periplasmic side</orientation>
    </subcellularLocation>
</comment>
<keyword evidence="7 18" id="KW-0808">Transferase</keyword>
<keyword evidence="22" id="KW-1185">Reference proteome</keyword>
<evidence type="ECO:0000256" key="13">
    <source>
        <dbReference type="ARBA" id="ARBA00023139"/>
    </source>
</evidence>
<dbReference type="SUPFAM" id="SSF143631">
    <property type="entry name" value="ApbE-like"/>
    <property type="match status" value="1"/>
</dbReference>
<feature type="binding site" evidence="19">
    <location>
        <position position="287"/>
    </location>
    <ligand>
        <name>Mg(2+)</name>
        <dbReference type="ChEBI" id="CHEBI:18420"/>
    </ligand>
</feature>
<evidence type="ECO:0000256" key="15">
    <source>
        <dbReference type="ARBA" id="ARBA00031306"/>
    </source>
</evidence>
<sequence length="341" mass="36110">MRAFTLLPAVLMLAACWGEDKTETYKLSGETMGTTYHVTAVEVPADVSEDDLSAAVDAALSAVNASMSNWDPQSEISRFNEAQSTDPVTISPELAHVMSAANEVHALSGGKFDVTLSPLIDLWGFGPKTPGEPIPADEDIAAALEHVGQGDALRLDGETLTKIDPDVSVNLSAIAKGYGNDAVAEALRGFGIENYLVEIGGDLVSAGLNEDGAPWQIGIEAPDPASRSVEMILPVSDRGMATSGDYRNFTEQDGVRYSHIIDPTTGRPITHRATSVTVLADSGMMADALATAMLVLGEEEGLRVAEENDLAVFFISRAEQGADQDYVTHASPAFEKLRDGD</sequence>
<evidence type="ECO:0000256" key="11">
    <source>
        <dbReference type="ARBA" id="ARBA00022842"/>
    </source>
</evidence>
<dbReference type="EMBL" id="FOLG01000001">
    <property type="protein sequence ID" value="SFB76389.1"/>
    <property type="molecule type" value="Genomic_DNA"/>
</dbReference>
<feature type="binding site" evidence="19">
    <location>
        <position position="173"/>
    </location>
    <ligand>
        <name>Mg(2+)</name>
        <dbReference type="ChEBI" id="CHEBI:18420"/>
    </ligand>
</feature>
<keyword evidence="11 18" id="KW-0460">Magnesium</keyword>
<evidence type="ECO:0000256" key="14">
    <source>
        <dbReference type="ARBA" id="ARBA00023288"/>
    </source>
</evidence>
<evidence type="ECO:0000256" key="8">
    <source>
        <dbReference type="ARBA" id="ARBA00022723"/>
    </source>
</evidence>
<evidence type="ECO:0000256" key="4">
    <source>
        <dbReference type="ARBA" id="ARBA00022475"/>
    </source>
</evidence>
<keyword evidence="10 18" id="KW-0274">FAD</keyword>
<dbReference type="PIRSF" id="PIRSF006268">
    <property type="entry name" value="ApbE"/>
    <property type="match status" value="1"/>
</dbReference>
<evidence type="ECO:0000256" key="1">
    <source>
        <dbReference type="ARBA" id="ARBA00008282"/>
    </source>
</evidence>
<protein>
    <recommendedName>
        <fullName evidence="3 18">FAD:protein FMN transferase</fullName>
        <ecNumber evidence="2 18">2.7.1.180</ecNumber>
    </recommendedName>
    <alternativeName>
        <fullName evidence="15 18">Flavin transferase</fullName>
    </alternativeName>
</protein>
<evidence type="ECO:0000256" key="12">
    <source>
        <dbReference type="ARBA" id="ARBA00023136"/>
    </source>
</evidence>
<evidence type="ECO:0000256" key="2">
    <source>
        <dbReference type="ARBA" id="ARBA00011955"/>
    </source>
</evidence>
<evidence type="ECO:0000256" key="9">
    <source>
        <dbReference type="ARBA" id="ARBA00022729"/>
    </source>
</evidence>
<keyword evidence="5 20" id="KW-0997">Cell inner membrane</keyword>
<dbReference type="EC" id="2.7.1.180" evidence="2 18"/>
<dbReference type="AlphaFoldDB" id="A0A1I1DMZ7"/>
<dbReference type="InterPro" id="IPR024932">
    <property type="entry name" value="ApbE"/>
</dbReference>
<keyword evidence="14 20" id="KW-0449">Lipoprotein</keyword>
<dbReference type="Pfam" id="PF02424">
    <property type="entry name" value="ApbE"/>
    <property type="match status" value="1"/>
</dbReference>
<comment type="cofactor">
    <cofactor evidence="19">
        <name>Mg(2+)</name>
        <dbReference type="ChEBI" id="CHEBI:18420"/>
    </cofactor>
    <cofactor evidence="19">
        <name>Mn(2+)</name>
        <dbReference type="ChEBI" id="CHEBI:29035"/>
    </cofactor>
    <text evidence="19">Magnesium. Can also use manganese.</text>
</comment>
<proteinExistence type="inferred from homology"/>
<name>A0A1I1DMZ7_9RHOB</name>
<dbReference type="Proteomes" id="UP000198728">
    <property type="component" value="Unassembled WGS sequence"/>
</dbReference>
<feature type="binding site" evidence="19">
    <location>
        <position position="291"/>
    </location>
    <ligand>
        <name>Mg(2+)</name>
        <dbReference type="ChEBI" id="CHEBI:18420"/>
    </ligand>
</feature>
<evidence type="ECO:0000256" key="5">
    <source>
        <dbReference type="ARBA" id="ARBA00022519"/>
    </source>
</evidence>
<evidence type="ECO:0000313" key="21">
    <source>
        <dbReference type="EMBL" id="SFB76389.1"/>
    </source>
</evidence>
<keyword evidence="6 18" id="KW-0285">Flavoprotein</keyword>
<evidence type="ECO:0000256" key="6">
    <source>
        <dbReference type="ARBA" id="ARBA00022630"/>
    </source>
</evidence>
<keyword evidence="9" id="KW-0732">Signal</keyword>
<reference evidence="21 22" key="1">
    <citation type="submission" date="2016-10" db="EMBL/GenBank/DDBJ databases">
        <authorList>
            <person name="de Groot N.N."/>
        </authorList>
    </citation>
    <scope>NUCLEOTIDE SEQUENCE [LARGE SCALE GENOMIC DNA]</scope>
    <source>
        <strain evidence="21 22">DSM 19548</strain>
    </source>
</reference>
<evidence type="ECO:0000256" key="19">
    <source>
        <dbReference type="PIRSR" id="PIRSR006268-2"/>
    </source>
</evidence>
<evidence type="ECO:0000256" key="7">
    <source>
        <dbReference type="ARBA" id="ARBA00022679"/>
    </source>
</evidence>
<dbReference type="GO" id="GO:0016740">
    <property type="term" value="F:transferase activity"/>
    <property type="evidence" value="ECO:0007669"/>
    <property type="project" value="UniProtKB-UniRule"/>
</dbReference>
<dbReference type="STRING" id="441112.SAMN04488094_101367"/>
<evidence type="ECO:0000256" key="17">
    <source>
        <dbReference type="ARBA" id="ARBA00060485"/>
    </source>
</evidence>
<evidence type="ECO:0000256" key="3">
    <source>
        <dbReference type="ARBA" id="ARBA00016337"/>
    </source>
</evidence>
<evidence type="ECO:0000256" key="18">
    <source>
        <dbReference type="PIRNR" id="PIRNR006268"/>
    </source>
</evidence>